<feature type="region of interest" description="Disordered" evidence="4">
    <location>
        <begin position="234"/>
        <end position="255"/>
    </location>
</feature>
<feature type="domain" description="HTH hxlR-type" evidence="5">
    <location>
        <begin position="10"/>
        <end position="107"/>
    </location>
</feature>
<dbReference type="InterPro" id="IPR011991">
    <property type="entry name" value="ArsR-like_HTH"/>
</dbReference>
<evidence type="ECO:0000256" key="1">
    <source>
        <dbReference type="ARBA" id="ARBA00023015"/>
    </source>
</evidence>
<keyword evidence="8" id="KW-1185">Reference proteome</keyword>
<keyword evidence="3" id="KW-0804">Transcription</keyword>
<evidence type="ECO:0000313" key="7">
    <source>
        <dbReference type="EMBL" id="SSA45700.1"/>
    </source>
</evidence>
<dbReference type="CDD" id="cd00090">
    <property type="entry name" value="HTH_ARSR"/>
    <property type="match status" value="1"/>
</dbReference>
<dbReference type="Pfam" id="PF01638">
    <property type="entry name" value="HxlR"/>
    <property type="match status" value="1"/>
</dbReference>
<dbReference type="EMBL" id="UETC01000004">
    <property type="protein sequence ID" value="SSA45700.1"/>
    <property type="molecule type" value="Genomic_DNA"/>
</dbReference>
<evidence type="ECO:0000313" key="8">
    <source>
        <dbReference type="Proteomes" id="UP000245839"/>
    </source>
</evidence>
<gene>
    <name evidence="6" type="ORF">BCF38_10413</name>
    <name evidence="7" type="ORF">SAMN05421539_10413</name>
</gene>
<dbReference type="OrthoDB" id="9782219at2"/>
<dbReference type="EMBL" id="QGDJ01000004">
    <property type="protein sequence ID" value="PWJ19085.1"/>
    <property type="molecule type" value="Genomic_DNA"/>
</dbReference>
<dbReference type="Proteomes" id="UP000251571">
    <property type="component" value="Unassembled WGS sequence"/>
</dbReference>
<name>A0A2Y9AMW1_9RHOB</name>
<dbReference type="AlphaFoldDB" id="A0A2Y9AMW1"/>
<evidence type="ECO:0000256" key="4">
    <source>
        <dbReference type="SAM" id="MobiDB-lite"/>
    </source>
</evidence>
<dbReference type="InterPro" id="IPR036388">
    <property type="entry name" value="WH-like_DNA-bd_sf"/>
</dbReference>
<accession>A0A2Y9AMW1</accession>
<evidence type="ECO:0000259" key="5">
    <source>
        <dbReference type="PROSITE" id="PS51118"/>
    </source>
</evidence>
<protein>
    <submittedName>
        <fullName evidence="6">DNA-binding HxlR family transcriptional regulator</fullName>
    </submittedName>
    <submittedName>
        <fullName evidence="7">DNA-binding transcriptional regulator, HxlR family</fullName>
    </submittedName>
</protein>
<dbReference type="GO" id="GO:0003677">
    <property type="term" value="F:DNA binding"/>
    <property type="evidence" value="ECO:0007669"/>
    <property type="project" value="UniProtKB-KW"/>
</dbReference>
<evidence type="ECO:0000256" key="2">
    <source>
        <dbReference type="ARBA" id="ARBA00023125"/>
    </source>
</evidence>
<evidence type="ECO:0000313" key="9">
    <source>
        <dbReference type="Proteomes" id="UP000251571"/>
    </source>
</evidence>
<sequence>MDIKPYGLICPIIQAAELLEPRWTIPILTEMWGGSSRFNDIRRGVGNISPALLSRRLKSLEAVGLIERVEDPATGSIDYLRTAKARALEPVLDAMARWALVHCDAEESCDGIEVTSLMWVVGRKIASDLFPPGRTVLRFHFADDDLEWPTWHALVRPGAQTEMCTDVPGYDVDLYIETTVPALAATVQGRSTIGREIAAERLFVTGAPRLARTMEVWMPRVSYADTTDGIGLFDAGRGRSGTAPRARPNSCGHRH</sequence>
<organism evidence="7 9">
    <name type="scientific">Jannaschia seohaensis</name>
    <dbReference type="NCBI Taxonomy" id="475081"/>
    <lineage>
        <taxon>Bacteria</taxon>
        <taxon>Pseudomonadati</taxon>
        <taxon>Pseudomonadota</taxon>
        <taxon>Alphaproteobacteria</taxon>
        <taxon>Rhodobacterales</taxon>
        <taxon>Roseobacteraceae</taxon>
        <taxon>Jannaschia</taxon>
    </lineage>
</organism>
<dbReference type="PANTHER" id="PTHR33204:SF37">
    <property type="entry name" value="HTH-TYPE TRANSCRIPTIONAL REGULATOR YODB"/>
    <property type="match status" value="1"/>
</dbReference>
<proteinExistence type="predicted"/>
<evidence type="ECO:0000256" key="3">
    <source>
        <dbReference type="ARBA" id="ARBA00023163"/>
    </source>
</evidence>
<keyword evidence="1" id="KW-0805">Transcription regulation</keyword>
<dbReference type="PROSITE" id="PS51118">
    <property type="entry name" value="HTH_HXLR"/>
    <property type="match status" value="1"/>
</dbReference>
<dbReference type="Proteomes" id="UP000245839">
    <property type="component" value="Unassembled WGS sequence"/>
</dbReference>
<dbReference type="PANTHER" id="PTHR33204">
    <property type="entry name" value="TRANSCRIPTIONAL REGULATOR, MARR FAMILY"/>
    <property type="match status" value="1"/>
</dbReference>
<evidence type="ECO:0000313" key="6">
    <source>
        <dbReference type="EMBL" id="PWJ19085.1"/>
    </source>
</evidence>
<dbReference type="Gene3D" id="1.10.10.10">
    <property type="entry name" value="Winged helix-like DNA-binding domain superfamily/Winged helix DNA-binding domain"/>
    <property type="match status" value="1"/>
</dbReference>
<keyword evidence="2 7" id="KW-0238">DNA-binding</keyword>
<reference evidence="7 9" key="1">
    <citation type="submission" date="2016-10" db="EMBL/GenBank/DDBJ databases">
        <authorList>
            <person name="Cai Z."/>
        </authorList>
    </citation>
    <scope>NUCLEOTIDE SEQUENCE [LARGE SCALE GENOMIC DNA]</scope>
    <source>
        <strain evidence="7 9">DSM 25227</strain>
    </source>
</reference>
<reference evidence="6 8" key="2">
    <citation type="submission" date="2018-03" db="EMBL/GenBank/DDBJ databases">
        <title>Genomic Encyclopedia of Archaeal and Bacterial Type Strains, Phase II (KMG-II): from individual species to whole genera.</title>
        <authorList>
            <person name="Goeker M."/>
        </authorList>
    </citation>
    <scope>NUCLEOTIDE SEQUENCE [LARGE SCALE GENOMIC DNA]</scope>
    <source>
        <strain evidence="6 8">DSM 25227</strain>
    </source>
</reference>
<dbReference type="SUPFAM" id="SSF46785">
    <property type="entry name" value="Winged helix' DNA-binding domain"/>
    <property type="match status" value="1"/>
</dbReference>
<dbReference type="InterPro" id="IPR036390">
    <property type="entry name" value="WH_DNA-bd_sf"/>
</dbReference>
<dbReference type="RefSeq" id="WP_109564210.1">
    <property type="nucleotide sequence ID" value="NZ_QGDJ01000004.1"/>
</dbReference>
<dbReference type="InterPro" id="IPR002577">
    <property type="entry name" value="HTH_HxlR"/>
</dbReference>
<dbReference type="GO" id="GO:0006355">
    <property type="term" value="P:regulation of DNA-templated transcription"/>
    <property type="evidence" value="ECO:0007669"/>
    <property type="project" value="UniProtKB-ARBA"/>
</dbReference>